<organism evidence="1 2">
    <name type="scientific">Cercospora zeae-maydis SCOH1-5</name>
    <dbReference type="NCBI Taxonomy" id="717836"/>
    <lineage>
        <taxon>Eukaryota</taxon>
        <taxon>Fungi</taxon>
        <taxon>Dikarya</taxon>
        <taxon>Ascomycota</taxon>
        <taxon>Pezizomycotina</taxon>
        <taxon>Dothideomycetes</taxon>
        <taxon>Dothideomycetidae</taxon>
        <taxon>Mycosphaerellales</taxon>
        <taxon>Mycosphaerellaceae</taxon>
        <taxon>Cercospora</taxon>
    </lineage>
</organism>
<proteinExistence type="predicted"/>
<evidence type="ECO:0000313" key="2">
    <source>
        <dbReference type="Proteomes" id="UP000799539"/>
    </source>
</evidence>
<dbReference type="AlphaFoldDB" id="A0A6A6FCQ2"/>
<name>A0A6A6FCQ2_9PEZI</name>
<gene>
    <name evidence="1" type="ORF">CERZMDRAFT_85733</name>
</gene>
<sequence>MCTGLVRKELTMLPRMPKPVDEGYWQRCDLDFRTTSMHPSVAAMAPAPCRVPGSLLSMLNISRRSLFVQCPSDSVISGRVRVVPGLATGIGRYCCTSMADARFHAYSR</sequence>
<evidence type="ECO:0000313" key="1">
    <source>
        <dbReference type="EMBL" id="KAF2211192.1"/>
    </source>
</evidence>
<keyword evidence="2" id="KW-1185">Reference proteome</keyword>
<accession>A0A6A6FCQ2</accession>
<dbReference type="EMBL" id="ML992678">
    <property type="protein sequence ID" value="KAF2211192.1"/>
    <property type="molecule type" value="Genomic_DNA"/>
</dbReference>
<dbReference type="Proteomes" id="UP000799539">
    <property type="component" value="Unassembled WGS sequence"/>
</dbReference>
<protein>
    <submittedName>
        <fullName evidence="1">Uncharacterized protein</fullName>
    </submittedName>
</protein>
<reference evidence="1" key="1">
    <citation type="journal article" date="2020" name="Stud. Mycol.">
        <title>101 Dothideomycetes genomes: a test case for predicting lifestyles and emergence of pathogens.</title>
        <authorList>
            <person name="Haridas S."/>
            <person name="Albert R."/>
            <person name="Binder M."/>
            <person name="Bloem J."/>
            <person name="Labutti K."/>
            <person name="Salamov A."/>
            <person name="Andreopoulos B."/>
            <person name="Baker S."/>
            <person name="Barry K."/>
            <person name="Bills G."/>
            <person name="Bluhm B."/>
            <person name="Cannon C."/>
            <person name="Castanera R."/>
            <person name="Culley D."/>
            <person name="Daum C."/>
            <person name="Ezra D."/>
            <person name="Gonzalez J."/>
            <person name="Henrissat B."/>
            <person name="Kuo A."/>
            <person name="Liang C."/>
            <person name="Lipzen A."/>
            <person name="Lutzoni F."/>
            <person name="Magnuson J."/>
            <person name="Mondo S."/>
            <person name="Nolan M."/>
            <person name="Ohm R."/>
            <person name="Pangilinan J."/>
            <person name="Park H.-J."/>
            <person name="Ramirez L."/>
            <person name="Alfaro M."/>
            <person name="Sun H."/>
            <person name="Tritt A."/>
            <person name="Yoshinaga Y."/>
            <person name="Zwiers L.-H."/>
            <person name="Turgeon B."/>
            <person name="Goodwin S."/>
            <person name="Spatafora J."/>
            <person name="Crous P."/>
            <person name="Grigoriev I."/>
        </authorList>
    </citation>
    <scope>NUCLEOTIDE SEQUENCE</scope>
    <source>
        <strain evidence="1">SCOH1-5</strain>
    </source>
</reference>